<evidence type="ECO:0000313" key="1">
    <source>
        <dbReference type="EMBL" id="OGG59151.1"/>
    </source>
</evidence>
<dbReference type="Proteomes" id="UP000178794">
    <property type="component" value="Unassembled WGS sequence"/>
</dbReference>
<proteinExistence type="predicted"/>
<reference evidence="1 2" key="1">
    <citation type="journal article" date="2016" name="Nat. Commun.">
        <title>Thousands of microbial genomes shed light on interconnected biogeochemical processes in an aquifer system.</title>
        <authorList>
            <person name="Anantharaman K."/>
            <person name="Brown C.T."/>
            <person name="Hug L.A."/>
            <person name="Sharon I."/>
            <person name="Castelle C.J."/>
            <person name="Probst A.J."/>
            <person name="Thomas B.C."/>
            <person name="Singh A."/>
            <person name="Wilkins M.J."/>
            <person name="Karaoz U."/>
            <person name="Brodie E.L."/>
            <person name="Williams K.H."/>
            <person name="Hubbard S.S."/>
            <person name="Banfield J.F."/>
        </authorList>
    </citation>
    <scope>NUCLEOTIDE SEQUENCE [LARGE SCALE GENOMIC DNA]</scope>
</reference>
<protein>
    <submittedName>
        <fullName evidence="1">Uncharacterized protein</fullName>
    </submittedName>
</protein>
<sequence length="105" mass="11583">MNTFEKGTVKILLYKDTESGVWYGSALEFNLTVDGDDREVVFLELSRAIKDYIVSAREIGSAALLNQEADPDLLALWYAHSENRALATPSPYTPYLAGTESIAHG</sequence>
<gene>
    <name evidence="1" type="ORF">A3C89_01960</name>
</gene>
<dbReference type="EMBL" id="MFLF01000020">
    <property type="protein sequence ID" value="OGG59151.1"/>
    <property type="molecule type" value="Genomic_DNA"/>
</dbReference>
<evidence type="ECO:0000313" key="2">
    <source>
        <dbReference type="Proteomes" id="UP000178794"/>
    </source>
</evidence>
<dbReference type="AlphaFoldDB" id="A0A1F6DCQ6"/>
<accession>A0A1F6DCQ6</accession>
<dbReference type="STRING" id="1798492.A3C89_01960"/>
<name>A0A1F6DCQ6_9BACT</name>
<organism evidence="1 2">
    <name type="scientific">Candidatus Kaiserbacteria bacterium RIFCSPHIGHO2_02_FULL_50_50</name>
    <dbReference type="NCBI Taxonomy" id="1798492"/>
    <lineage>
        <taxon>Bacteria</taxon>
        <taxon>Candidatus Kaiseribacteriota</taxon>
    </lineage>
</organism>
<comment type="caution">
    <text evidence="1">The sequence shown here is derived from an EMBL/GenBank/DDBJ whole genome shotgun (WGS) entry which is preliminary data.</text>
</comment>